<dbReference type="PANTHER" id="PTHR35046">
    <property type="entry name" value="ZINC KNUCKLE (CCHC-TYPE) FAMILY PROTEIN"/>
    <property type="match status" value="1"/>
</dbReference>
<feature type="region of interest" description="Disordered" evidence="7">
    <location>
        <begin position="599"/>
        <end position="633"/>
    </location>
</feature>
<evidence type="ECO:0000259" key="10">
    <source>
        <dbReference type="Pfam" id="PF24626"/>
    </source>
</evidence>
<dbReference type="InterPro" id="IPR041373">
    <property type="entry name" value="RT_RNaseH"/>
</dbReference>
<evidence type="ECO:0000256" key="2">
    <source>
        <dbReference type="ARBA" id="ARBA00022695"/>
    </source>
</evidence>
<keyword evidence="6" id="KW-0695">RNA-directed DNA polymerase</keyword>
<dbReference type="InterPro" id="IPR056924">
    <property type="entry name" value="SH3_Tf2-1"/>
</dbReference>
<evidence type="ECO:0000256" key="3">
    <source>
        <dbReference type="ARBA" id="ARBA00022722"/>
    </source>
</evidence>
<keyword evidence="1" id="KW-0808">Transferase</keyword>
<dbReference type="Pfam" id="PF24626">
    <property type="entry name" value="SH3_Tf2-1"/>
    <property type="match status" value="1"/>
</dbReference>
<evidence type="ECO:0000256" key="6">
    <source>
        <dbReference type="ARBA" id="ARBA00022918"/>
    </source>
</evidence>
<evidence type="ECO:0000259" key="8">
    <source>
        <dbReference type="Pfam" id="PF03732"/>
    </source>
</evidence>
<feature type="domain" description="Tf2-1-like SH3-like" evidence="10">
    <location>
        <begin position="660"/>
        <end position="692"/>
    </location>
</feature>
<feature type="region of interest" description="Disordered" evidence="7">
    <location>
        <begin position="691"/>
        <end position="725"/>
    </location>
</feature>
<evidence type="ECO:0008006" key="12">
    <source>
        <dbReference type="Google" id="ProtNLM"/>
    </source>
</evidence>
<evidence type="ECO:0000313" key="11">
    <source>
        <dbReference type="EMBL" id="SPD15422.1"/>
    </source>
</evidence>
<dbReference type="GO" id="GO:0004519">
    <property type="term" value="F:endonuclease activity"/>
    <property type="evidence" value="ECO:0007669"/>
    <property type="project" value="UniProtKB-KW"/>
</dbReference>
<dbReference type="PANTHER" id="PTHR35046:SF9">
    <property type="entry name" value="RNA-DIRECTED DNA POLYMERASE"/>
    <property type="match status" value="1"/>
</dbReference>
<feature type="domain" description="Reverse transcriptase RNase H-like" evidence="9">
    <location>
        <begin position="510"/>
        <end position="552"/>
    </location>
</feature>
<accession>A0A2N9HSZ8</accession>
<reference evidence="11" key="1">
    <citation type="submission" date="2018-02" db="EMBL/GenBank/DDBJ databases">
        <authorList>
            <person name="Cohen D.B."/>
            <person name="Kent A.D."/>
        </authorList>
    </citation>
    <scope>NUCLEOTIDE SEQUENCE</scope>
</reference>
<dbReference type="AlphaFoldDB" id="A0A2N9HSZ8"/>
<dbReference type="InterPro" id="IPR043502">
    <property type="entry name" value="DNA/RNA_pol_sf"/>
</dbReference>
<gene>
    <name evidence="11" type="ORF">FSB_LOCUS43304</name>
</gene>
<dbReference type="Pfam" id="PF03732">
    <property type="entry name" value="Retrotrans_gag"/>
    <property type="match status" value="1"/>
</dbReference>
<evidence type="ECO:0000256" key="1">
    <source>
        <dbReference type="ARBA" id="ARBA00022679"/>
    </source>
</evidence>
<name>A0A2N9HSZ8_FAGSY</name>
<dbReference type="SUPFAM" id="SSF56672">
    <property type="entry name" value="DNA/RNA polymerases"/>
    <property type="match status" value="1"/>
</dbReference>
<feature type="region of interest" description="Disordered" evidence="7">
    <location>
        <begin position="30"/>
        <end position="89"/>
    </location>
</feature>
<evidence type="ECO:0000256" key="4">
    <source>
        <dbReference type="ARBA" id="ARBA00022759"/>
    </source>
</evidence>
<feature type="compositionally biased region" description="Acidic residues" evidence="7">
    <location>
        <begin position="45"/>
        <end position="59"/>
    </location>
</feature>
<evidence type="ECO:0000256" key="5">
    <source>
        <dbReference type="ARBA" id="ARBA00022801"/>
    </source>
</evidence>
<evidence type="ECO:0000259" key="9">
    <source>
        <dbReference type="Pfam" id="PF17917"/>
    </source>
</evidence>
<dbReference type="GO" id="GO:0003964">
    <property type="term" value="F:RNA-directed DNA polymerase activity"/>
    <property type="evidence" value="ECO:0007669"/>
    <property type="project" value="UniProtKB-KW"/>
</dbReference>
<protein>
    <recommendedName>
        <fullName evidence="12">Retrotransposon gag domain-containing protein</fullName>
    </recommendedName>
</protein>
<keyword evidence="2" id="KW-0548">Nucleotidyltransferase</keyword>
<keyword evidence="5" id="KW-0378">Hydrolase</keyword>
<dbReference type="Pfam" id="PF17917">
    <property type="entry name" value="RT_RNaseH"/>
    <property type="match status" value="1"/>
</dbReference>
<keyword evidence="3" id="KW-0540">Nuclease</keyword>
<keyword evidence="4" id="KW-0255">Endonuclease</keyword>
<organism evidence="11">
    <name type="scientific">Fagus sylvatica</name>
    <name type="common">Beechnut</name>
    <dbReference type="NCBI Taxonomy" id="28930"/>
    <lineage>
        <taxon>Eukaryota</taxon>
        <taxon>Viridiplantae</taxon>
        <taxon>Streptophyta</taxon>
        <taxon>Embryophyta</taxon>
        <taxon>Tracheophyta</taxon>
        <taxon>Spermatophyta</taxon>
        <taxon>Magnoliopsida</taxon>
        <taxon>eudicotyledons</taxon>
        <taxon>Gunneridae</taxon>
        <taxon>Pentapetalae</taxon>
        <taxon>rosids</taxon>
        <taxon>fabids</taxon>
        <taxon>Fagales</taxon>
        <taxon>Fagaceae</taxon>
        <taxon>Fagus</taxon>
    </lineage>
</organism>
<dbReference type="GO" id="GO:0016787">
    <property type="term" value="F:hydrolase activity"/>
    <property type="evidence" value="ECO:0007669"/>
    <property type="project" value="UniProtKB-KW"/>
</dbReference>
<evidence type="ECO:0000256" key="7">
    <source>
        <dbReference type="SAM" id="MobiDB-lite"/>
    </source>
</evidence>
<dbReference type="InterPro" id="IPR005162">
    <property type="entry name" value="Retrotrans_gag_dom"/>
</dbReference>
<proteinExistence type="predicted"/>
<sequence length="775" mass="89838">MQQQFERLNFVLGEVRDRMDHQEAAIRNLQGGRDRRRRERRVENEYENEGDGEDEEDLASEVGSGRHRRVRRERGHEWNPGGRDGVDRSLGSIKMKIPSFQGRTDPEVYLEWEKKIDLVFDCHNYSEEKKVKLAVIEFTDYAIIWWDQLVTNRRRNNERPVETWGELKALMRRRFVPSHFYRDLYQKLQNLTQGSRSVEDYHKEMEVAMIRANVEEDREATMARFLSGLNRDIANVIELQHYVEIEDMVHMAMKVERQLKRKGTARRVMIMRDNGEVMTESEDDSDGMPELVDASDDDGVVYPVTGESLVARRALNTHIKVDDAEQQRENIFHTRCHVNNKYLDEVLCDVVPMHAGHILLGRPWQYDRRVTHDGFKNMYSFVKGGKTIKLAPLTPSQVYEDQLKLQSEVAHKRKSLRMYSQRRCLMSCHPLEALNTRLILCPELTIPNRPAYRSNPEETKELQRQVEDLMSKGAINNITVKYRHPIPRLDDMLDELHGSSRKELQVDEEKTYDKELYALVGALETWQHYLWPKEFVIHTDHESLKHLKGQVNERSSLDGQKKAEMVKKLHESIQRHIEKRIEQYANNANKGRRQVIFEPSEDSWSNPFEERGNDGNQGGPSLKDPLQVPDGPITRSRAKKIKEAMQGLVQLGMKLARAQQSKRSKLHPRGDGPFQILEKINDNAYKVDLPGEDSWSNPFEERGNDGNQGGPSLKDPLQVPDGPITRSRAKKIKEAMQGLVQSTWDEASKSPTIKVGLKEGEPILIHLIQAVEDMT</sequence>
<dbReference type="EMBL" id="OIVN01004099">
    <property type="protein sequence ID" value="SPD15422.1"/>
    <property type="molecule type" value="Genomic_DNA"/>
</dbReference>
<feature type="domain" description="Retrotransposon gag" evidence="8">
    <location>
        <begin position="132"/>
        <end position="231"/>
    </location>
</feature>